<feature type="compositionally biased region" description="Acidic residues" evidence="1">
    <location>
        <begin position="75"/>
        <end position="99"/>
    </location>
</feature>
<protein>
    <submittedName>
        <fullName evidence="2">Uncharacterized protein</fullName>
    </submittedName>
</protein>
<name>A0ABD0P8T6_CIRMR</name>
<feature type="compositionally biased region" description="Basic residues" evidence="1">
    <location>
        <begin position="54"/>
        <end position="63"/>
    </location>
</feature>
<organism evidence="2 3">
    <name type="scientific">Cirrhinus mrigala</name>
    <name type="common">Mrigala</name>
    <dbReference type="NCBI Taxonomy" id="683832"/>
    <lineage>
        <taxon>Eukaryota</taxon>
        <taxon>Metazoa</taxon>
        <taxon>Chordata</taxon>
        <taxon>Craniata</taxon>
        <taxon>Vertebrata</taxon>
        <taxon>Euteleostomi</taxon>
        <taxon>Actinopterygii</taxon>
        <taxon>Neopterygii</taxon>
        <taxon>Teleostei</taxon>
        <taxon>Ostariophysi</taxon>
        <taxon>Cypriniformes</taxon>
        <taxon>Cyprinidae</taxon>
        <taxon>Labeoninae</taxon>
        <taxon>Labeonini</taxon>
        <taxon>Cirrhinus</taxon>
    </lineage>
</organism>
<dbReference type="AlphaFoldDB" id="A0ABD0P8T6"/>
<feature type="compositionally biased region" description="Basic and acidic residues" evidence="1">
    <location>
        <begin position="64"/>
        <end position="74"/>
    </location>
</feature>
<dbReference type="EMBL" id="JAMKFB020000017">
    <property type="protein sequence ID" value="KAL0170202.1"/>
    <property type="molecule type" value="Genomic_DNA"/>
</dbReference>
<feature type="region of interest" description="Disordered" evidence="1">
    <location>
        <begin position="27"/>
        <end position="99"/>
    </location>
</feature>
<comment type="caution">
    <text evidence="2">The sequence shown here is derived from an EMBL/GenBank/DDBJ whole genome shotgun (WGS) entry which is preliminary data.</text>
</comment>
<proteinExistence type="predicted"/>
<accession>A0ABD0P8T6</accession>
<dbReference type="Proteomes" id="UP001529510">
    <property type="component" value="Unassembled WGS sequence"/>
</dbReference>
<sequence>MVPSHLATSPIISEGSALMQAHVGKGTSCLSESGNGASILTLGPMQAPGDSSLMKKRRKRRRKSQVDSMKREDNGDFSEDEDMFPIEMSSDDDIEASGS</sequence>
<gene>
    <name evidence="2" type="ORF">M9458_034798</name>
</gene>
<evidence type="ECO:0000313" key="2">
    <source>
        <dbReference type="EMBL" id="KAL0170202.1"/>
    </source>
</evidence>
<evidence type="ECO:0000256" key="1">
    <source>
        <dbReference type="SAM" id="MobiDB-lite"/>
    </source>
</evidence>
<keyword evidence="3" id="KW-1185">Reference proteome</keyword>
<evidence type="ECO:0000313" key="3">
    <source>
        <dbReference type="Proteomes" id="UP001529510"/>
    </source>
</evidence>
<feature type="compositionally biased region" description="Polar residues" evidence="1">
    <location>
        <begin position="28"/>
        <end position="38"/>
    </location>
</feature>
<reference evidence="2 3" key="1">
    <citation type="submission" date="2024-05" db="EMBL/GenBank/DDBJ databases">
        <title>Genome sequencing and assembly of Indian major carp, Cirrhinus mrigala (Hamilton, 1822).</title>
        <authorList>
            <person name="Mohindra V."/>
            <person name="Chowdhury L.M."/>
            <person name="Lal K."/>
            <person name="Jena J.K."/>
        </authorList>
    </citation>
    <scope>NUCLEOTIDE SEQUENCE [LARGE SCALE GENOMIC DNA]</scope>
    <source>
        <strain evidence="2">CM1030</strain>
        <tissue evidence="2">Blood</tissue>
    </source>
</reference>
<feature type="non-terminal residue" evidence="2">
    <location>
        <position position="99"/>
    </location>
</feature>